<keyword evidence="4" id="KW-1185">Reference proteome</keyword>
<dbReference type="InterPro" id="IPR014756">
    <property type="entry name" value="Ig_E-set"/>
</dbReference>
<dbReference type="InterPro" id="IPR040159">
    <property type="entry name" value="CLS_fam"/>
</dbReference>
<dbReference type="InterPro" id="IPR038007">
    <property type="entry name" value="RBP-Jkappa_IPT"/>
</dbReference>
<evidence type="ECO:0000259" key="2">
    <source>
        <dbReference type="Pfam" id="PF20144"/>
    </source>
</evidence>
<proteinExistence type="predicted"/>
<organism evidence="3">
    <name type="scientific">Medioppia subpectinata</name>
    <dbReference type="NCBI Taxonomy" id="1979941"/>
    <lineage>
        <taxon>Eukaryota</taxon>
        <taxon>Metazoa</taxon>
        <taxon>Ecdysozoa</taxon>
        <taxon>Arthropoda</taxon>
        <taxon>Chelicerata</taxon>
        <taxon>Arachnida</taxon>
        <taxon>Acari</taxon>
        <taxon>Acariformes</taxon>
        <taxon>Sarcoptiformes</taxon>
        <taxon>Oribatida</taxon>
        <taxon>Brachypylina</taxon>
        <taxon>Oppioidea</taxon>
        <taxon>Oppiidae</taxon>
        <taxon>Medioppia</taxon>
    </lineage>
</organism>
<dbReference type="CDD" id="cd01176">
    <property type="entry name" value="IPT_RBP-Jkappa"/>
    <property type="match status" value="1"/>
</dbReference>
<dbReference type="EMBL" id="CAJPIZ010007734">
    <property type="protein sequence ID" value="CAG2110540.1"/>
    <property type="molecule type" value="Genomic_DNA"/>
</dbReference>
<feature type="compositionally biased region" description="Polar residues" evidence="1">
    <location>
        <begin position="181"/>
        <end position="195"/>
    </location>
</feature>
<dbReference type="Gene3D" id="2.60.40.10">
    <property type="entry name" value="Immunoglobulins"/>
    <property type="match status" value="1"/>
</dbReference>
<dbReference type="GO" id="GO:0001228">
    <property type="term" value="F:DNA-binding transcription activator activity, RNA polymerase II-specific"/>
    <property type="evidence" value="ECO:0007669"/>
    <property type="project" value="InterPro"/>
</dbReference>
<feature type="domain" description="RBP-Jkappa IPT" evidence="2">
    <location>
        <begin position="34"/>
        <end position="124"/>
    </location>
</feature>
<dbReference type="PANTHER" id="PTHR10665">
    <property type="entry name" value="RECOMBINING BINDING PROTEIN SUPPRESSOR OF HAIRLESS"/>
    <property type="match status" value="1"/>
</dbReference>
<dbReference type="OrthoDB" id="5600360at2759"/>
<evidence type="ECO:0000313" key="3">
    <source>
        <dbReference type="EMBL" id="CAD7630110.1"/>
    </source>
</evidence>
<dbReference type="AlphaFoldDB" id="A0A7R9KW18"/>
<dbReference type="Proteomes" id="UP000759131">
    <property type="component" value="Unassembled WGS sequence"/>
</dbReference>
<accession>A0A7R9KW18</accession>
<gene>
    <name evidence="3" type="ORF">OSB1V03_LOCUS10523</name>
</gene>
<dbReference type="Pfam" id="PF20144">
    <property type="entry name" value="TIG_SUH"/>
    <property type="match status" value="1"/>
</dbReference>
<evidence type="ECO:0000256" key="1">
    <source>
        <dbReference type="SAM" id="MobiDB-lite"/>
    </source>
</evidence>
<feature type="region of interest" description="Disordered" evidence="1">
    <location>
        <begin position="145"/>
        <end position="195"/>
    </location>
</feature>
<dbReference type="SUPFAM" id="SSF81296">
    <property type="entry name" value="E set domains"/>
    <property type="match status" value="1"/>
</dbReference>
<dbReference type="GO" id="GO:0003677">
    <property type="term" value="F:DNA binding"/>
    <property type="evidence" value="ECO:0007669"/>
    <property type="project" value="InterPro"/>
</dbReference>
<dbReference type="EMBL" id="OC862309">
    <property type="protein sequence ID" value="CAD7630110.1"/>
    <property type="molecule type" value="Genomic_DNA"/>
</dbReference>
<evidence type="ECO:0000313" key="4">
    <source>
        <dbReference type="Proteomes" id="UP000759131"/>
    </source>
</evidence>
<dbReference type="FunFam" id="2.60.40.10:FF:000074">
    <property type="entry name" value="Recombining binding protein suppressor of hairless, putative"/>
    <property type="match status" value="1"/>
</dbReference>
<reference evidence="3" key="1">
    <citation type="submission" date="2020-11" db="EMBL/GenBank/DDBJ databases">
        <authorList>
            <person name="Tran Van P."/>
        </authorList>
    </citation>
    <scope>NUCLEOTIDE SEQUENCE</scope>
</reference>
<sequence>MINDGASWTIISTDKAEYTFYEGMGPIHSPVTPVPVVHSLNLNGGGDVAMLELTGENLSPVLKVWFGDVEAETMYRCQESMLCVVPDIGAFREGWQWVRQPTQVQVSLVRSDGVIYATGLTFTYTPEPGPRPHCPSVDDVLRPGLTQSQGLHPHHTPLSHHLLQSDHNNHSISHSLGIGSQGMSPYVQTHHQSPL</sequence>
<name>A0A7R9KW18_9ACAR</name>
<protein>
    <recommendedName>
        <fullName evidence="2">RBP-Jkappa IPT domain-containing protein</fullName>
    </recommendedName>
</protein>
<dbReference type="InterPro" id="IPR013783">
    <property type="entry name" value="Ig-like_fold"/>
</dbReference>